<dbReference type="PANTHER" id="PTHR43798">
    <property type="entry name" value="MONOACYLGLYCEROL LIPASE"/>
    <property type="match status" value="1"/>
</dbReference>
<dbReference type="PANTHER" id="PTHR43798:SF31">
    <property type="entry name" value="AB HYDROLASE SUPERFAMILY PROTEIN YCLE"/>
    <property type="match status" value="1"/>
</dbReference>
<evidence type="ECO:0000313" key="3">
    <source>
        <dbReference type="EMBL" id="PIU74216.1"/>
    </source>
</evidence>
<dbReference type="AlphaFoldDB" id="A0A2M7AUE3"/>
<feature type="domain" description="AB hydrolase-1" evidence="2">
    <location>
        <begin position="14"/>
        <end position="122"/>
    </location>
</feature>
<proteinExistence type="predicted"/>
<dbReference type="EMBL" id="PEVZ01000044">
    <property type="protein sequence ID" value="PIU74216.1"/>
    <property type="molecule type" value="Genomic_DNA"/>
</dbReference>
<dbReference type="SUPFAM" id="SSF53474">
    <property type="entry name" value="alpha/beta-Hydrolases"/>
    <property type="match status" value="1"/>
</dbReference>
<dbReference type="GO" id="GO:0016020">
    <property type="term" value="C:membrane"/>
    <property type="evidence" value="ECO:0007669"/>
    <property type="project" value="TreeGrafter"/>
</dbReference>
<gene>
    <name evidence="3" type="ORF">COS77_02760</name>
</gene>
<reference evidence="4" key="1">
    <citation type="submission" date="2017-09" db="EMBL/GenBank/DDBJ databases">
        <title>Depth-based differentiation of microbial function through sediment-hosted aquifers and enrichment of novel symbionts in the deep terrestrial subsurface.</title>
        <authorList>
            <person name="Probst A.J."/>
            <person name="Ladd B."/>
            <person name="Jarett J.K."/>
            <person name="Geller-Mcgrath D.E."/>
            <person name="Sieber C.M.K."/>
            <person name="Emerson J.B."/>
            <person name="Anantharaman K."/>
            <person name="Thomas B.C."/>
            <person name="Malmstrom R."/>
            <person name="Stieglmeier M."/>
            <person name="Klingl A."/>
            <person name="Woyke T."/>
            <person name="Ryan C.M."/>
            <person name="Banfield J.F."/>
        </authorList>
    </citation>
    <scope>NUCLEOTIDE SEQUENCE [LARGE SCALE GENOMIC DNA]</scope>
</reference>
<name>A0A2M7AUE3_9BACT</name>
<dbReference type="InterPro" id="IPR029058">
    <property type="entry name" value="AB_hydrolase_fold"/>
</dbReference>
<accession>A0A2M7AUE3</accession>
<protein>
    <submittedName>
        <fullName evidence="3">Alpha/beta hydrolase</fullName>
    </submittedName>
</protein>
<dbReference type="Proteomes" id="UP000229001">
    <property type="component" value="Unassembled WGS sequence"/>
</dbReference>
<organism evidence="3 4">
    <name type="scientific">Candidatus Roizmanbacteria bacterium CG06_land_8_20_14_3_00_34_14</name>
    <dbReference type="NCBI Taxonomy" id="1974848"/>
    <lineage>
        <taxon>Bacteria</taxon>
        <taxon>Candidatus Roizmaniibacteriota</taxon>
    </lineage>
</organism>
<comment type="caution">
    <text evidence="3">The sequence shown here is derived from an EMBL/GenBank/DDBJ whole genome shotgun (WGS) entry which is preliminary data.</text>
</comment>
<dbReference type="PRINTS" id="PR00111">
    <property type="entry name" value="ABHYDROLASE"/>
</dbReference>
<evidence type="ECO:0000259" key="2">
    <source>
        <dbReference type="Pfam" id="PF00561"/>
    </source>
</evidence>
<feature type="domain" description="AB hydrolase-1" evidence="2">
    <location>
        <begin position="177"/>
        <end position="227"/>
    </location>
</feature>
<evidence type="ECO:0000313" key="4">
    <source>
        <dbReference type="Proteomes" id="UP000229001"/>
    </source>
</evidence>
<dbReference type="Gene3D" id="3.40.50.1820">
    <property type="entry name" value="alpha/beta hydrolase"/>
    <property type="match status" value="1"/>
</dbReference>
<keyword evidence="1 3" id="KW-0378">Hydrolase</keyword>
<dbReference type="InterPro" id="IPR000073">
    <property type="entry name" value="AB_hydrolase_1"/>
</dbReference>
<dbReference type="InterPro" id="IPR050266">
    <property type="entry name" value="AB_hydrolase_sf"/>
</dbReference>
<evidence type="ECO:0000256" key="1">
    <source>
        <dbReference type="ARBA" id="ARBA00022801"/>
    </source>
</evidence>
<feature type="non-terminal residue" evidence="3">
    <location>
        <position position="1"/>
    </location>
</feature>
<dbReference type="GO" id="GO:0016787">
    <property type="term" value="F:hydrolase activity"/>
    <property type="evidence" value="ECO:0007669"/>
    <property type="project" value="UniProtKB-KW"/>
</dbReference>
<sequence length="238" mass="27041">NYYSVLSDKKSVKTLVFLHGWGVDSKLWFKIASELINKNYSLYFLDLPGFGQSQIPNSNYDIDDYKKIVYEFVKKLGLKNINLIGHSFGGSISIKIASENPIFLEKLILVNASGIRYSSTPKKIKTLLAKIVSPLFSPSFMQPFRFKFYQMIGSEYLNIPAMSRIFKKVVSQNLLPILLEINKPTLIISGDKDKITPVALAKKMNEKIKNSKLIILSAGHFSFLDQPQEFINTLTDFI</sequence>
<dbReference type="Pfam" id="PF00561">
    <property type="entry name" value="Abhydrolase_1"/>
    <property type="match status" value="2"/>
</dbReference>